<dbReference type="Pfam" id="PF09848">
    <property type="entry name" value="SLFN-g3_helicase"/>
    <property type="match status" value="1"/>
</dbReference>
<comment type="caution">
    <text evidence="2">The sequence shown here is derived from an EMBL/GenBank/DDBJ whole genome shotgun (WGS) entry which is preliminary data.</text>
</comment>
<evidence type="ECO:0000259" key="1">
    <source>
        <dbReference type="Pfam" id="PF09848"/>
    </source>
</evidence>
<proteinExistence type="predicted"/>
<keyword evidence="3" id="KW-1185">Reference proteome</keyword>
<feature type="domain" description="Schlafen group 3-like DNA/RNA helicase" evidence="1">
    <location>
        <begin position="142"/>
        <end position="252"/>
    </location>
</feature>
<dbReference type="AlphaFoldDB" id="A0AAN5AQI3"/>
<reference evidence="2 3" key="1">
    <citation type="submission" date="2021-12" db="EMBL/GenBank/DDBJ databases">
        <title>Genome sequencing of bacteria with rrn-lacking chromosome and rrn-plasmid.</title>
        <authorList>
            <person name="Anda M."/>
            <person name="Iwasaki W."/>
        </authorList>
    </citation>
    <scope>NUCLEOTIDE SEQUENCE [LARGE SCALE GENOMIC DNA]</scope>
    <source>
        <strain evidence="2 3">NBRC 15940</strain>
    </source>
</reference>
<protein>
    <recommendedName>
        <fullName evidence="1">Schlafen group 3-like DNA/RNA helicase domain-containing protein</fullName>
    </recommendedName>
</protein>
<dbReference type="Gene3D" id="3.40.50.300">
    <property type="entry name" value="P-loop containing nucleotide triphosphate hydrolases"/>
    <property type="match status" value="1"/>
</dbReference>
<sequence length="318" mass="35069">MSIPKKYIKALQNAKDETERMIIIASMEEHLGASQIEGVPEHSTDCENATGPKCECQCGGKFHGSGLGDAVSCICGCECDQHQGHSIKPEQYRQLTGATTPKVQTGFAGFGSLERAEDPTPKIKLPGEIGEWLGEFAPHESAIVIRGDKGAGKTRLAFQLMNGLASLGKTVGFFTLEMDPAHPVIRSYTESYIAPENRSKIQSAAEATKGVTSLHEATQHFDVVVVDSWNKIPNAKQQDLNDLRKQHKQIIFIMIFQSTTGRQTRGGNMVEFDSDMVIHVHEGGRAMFEKNRYSNTDRVFNVFEERLEGGEDVEVVVR</sequence>
<accession>A0AAN5AQI3</accession>
<evidence type="ECO:0000313" key="2">
    <source>
        <dbReference type="EMBL" id="GJM64858.1"/>
    </source>
</evidence>
<organism evidence="2 3">
    <name type="scientific">Persicobacter diffluens</name>
    <dbReference type="NCBI Taxonomy" id="981"/>
    <lineage>
        <taxon>Bacteria</taxon>
        <taxon>Pseudomonadati</taxon>
        <taxon>Bacteroidota</taxon>
        <taxon>Cytophagia</taxon>
        <taxon>Cytophagales</taxon>
        <taxon>Persicobacteraceae</taxon>
        <taxon>Persicobacter</taxon>
    </lineage>
</organism>
<name>A0AAN5AQI3_9BACT</name>
<dbReference type="InterPro" id="IPR027417">
    <property type="entry name" value="P-loop_NTPase"/>
</dbReference>
<dbReference type="SUPFAM" id="SSF52540">
    <property type="entry name" value="P-loop containing nucleoside triphosphate hydrolases"/>
    <property type="match status" value="1"/>
</dbReference>
<dbReference type="EMBL" id="BQKE01000007">
    <property type="protein sequence ID" value="GJM64858.1"/>
    <property type="molecule type" value="Genomic_DNA"/>
</dbReference>
<dbReference type="RefSeq" id="WP_338239908.1">
    <property type="nucleotide sequence ID" value="NZ_BQKE01000007.1"/>
</dbReference>
<evidence type="ECO:0000313" key="3">
    <source>
        <dbReference type="Proteomes" id="UP001310022"/>
    </source>
</evidence>
<gene>
    <name evidence="2" type="ORF">PEDI_54100</name>
</gene>
<dbReference type="InterPro" id="IPR018647">
    <property type="entry name" value="SLFN_3-like_DNA/RNA_helicase"/>
</dbReference>
<dbReference type="Proteomes" id="UP001310022">
    <property type="component" value="Unassembled WGS sequence"/>
</dbReference>